<dbReference type="OrthoDB" id="9803050at2"/>
<dbReference type="GO" id="GO:0044718">
    <property type="term" value="P:siderophore transmembrane transport"/>
    <property type="evidence" value="ECO:0007669"/>
    <property type="project" value="TreeGrafter"/>
</dbReference>
<evidence type="ECO:0000313" key="3">
    <source>
        <dbReference type="EMBL" id="OIN57250.1"/>
    </source>
</evidence>
<dbReference type="InterPro" id="IPR039426">
    <property type="entry name" value="TonB-dep_rcpt-like"/>
</dbReference>
<evidence type="ECO:0000313" key="4">
    <source>
        <dbReference type="Proteomes" id="UP000181790"/>
    </source>
</evidence>
<dbReference type="SUPFAM" id="SSF56935">
    <property type="entry name" value="Porins"/>
    <property type="match status" value="1"/>
</dbReference>
<dbReference type="Pfam" id="PF07715">
    <property type="entry name" value="Plug"/>
    <property type="match status" value="1"/>
</dbReference>
<reference evidence="3 4" key="1">
    <citation type="submission" date="2016-10" db="EMBL/GenBank/DDBJ databases">
        <title>Arsenicibacter rosenii gen. nov., sp. nov., an efficient arsenic-methylating bacterium isolated from an arsenic-contaminated paddy soil.</title>
        <authorList>
            <person name="Huang K."/>
        </authorList>
    </citation>
    <scope>NUCLEOTIDE SEQUENCE [LARGE SCALE GENOMIC DNA]</scope>
    <source>
        <strain evidence="3 4">SM-1</strain>
    </source>
</reference>
<protein>
    <recommendedName>
        <fullName evidence="2">TonB-dependent receptor plug domain-containing protein</fullName>
    </recommendedName>
</protein>
<dbReference type="RefSeq" id="WP_071505181.1">
    <property type="nucleotide sequence ID" value="NZ_MORL01000014.1"/>
</dbReference>
<dbReference type="PANTHER" id="PTHR30069:SF29">
    <property type="entry name" value="HEMOGLOBIN AND HEMOGLOBIN-HAPTOGLOBIN-BINDING PROTEIN 1-RELATED"/>
    <property type="match status" value="1"/>
</dbReference>
<accession>A0A1S2VFQ0</accession>
<dbReference type="GO" id="GO:0009279">
    <property type="term" value="C:cell outer membrane"/>
    <property type="evidence" value="ECO:0007669"/>
    <property type="project" value="TreeGrafter"/>
</dbReference>
<dbReference type="GO" id="GO:0015344">
    <property type="term" value="F:siderophore uptake transmembrane transporter activity"/>
    <property type="evidence" value="ECO:0007669"/>
    <property type="project" value="TreeGrafter"/>
</dbReference>
<dbReference type="SUPFAM" id="SSF49464">
    <property type="entry name" value="Carboxypeptidase regulatory domain-like"/>
    <property type="match status" value="1"/>
</dbReference>
<keyword evidence="4" id="KW-1185">Reference proteome</keyword>
<name>A0A1S2VFQ0_9BACT</name>
<dbReference type="AlphaFoldDB" id="A0A1S2VFQ0"/>
<organism evidence="3 4">
    <name type="scientific">Arsenicibacter rosenii</name>
    <dbReference type="NCBI Taxonomy" id="1750698"/>
    <lineage>
        <taxon>Bacteria</taxon>
        <taxon>Pseudomonadati</taxon>
        <taxon>Bacteroidota</taxon>
        <taxon>Cytophagia</taxon>
        <taxon>Cytophagales</taxon>
        <taxon>Spirosomataceae</taxon>
        <taxon>Arsenicibacter</taxon>
    </lineage>
</organism>
<comment type="caution">
    <text evidence="3">The sequence shown here is derived from an EMBL/GenBank/DDBJ whole genome shotgun (WGS) entry which is preliminary data.</text>
</comment>
<evidence type="ECO:0000259" key="2">
    <source>
        <dbReference type="Pfam" id="PF07715"/>
    </source>
</evidence>
<proteinExistence type="predicted"/>
<sequence length="767" mass="85989">MRRWLLLLPILLIPHLLPAQAITISGFVRDSLSGENLSGAVVQIGNSTRQTNGYGFFSLRVAKSTASRTLSTHFLGYQTHHQRLAPAKDTTLTIWLTVQAKQLEAVTVQSDLLQRDVAPGTYRLPLTLLRQAPALLGEADLLKFVQTLPGVQGGTEGTAGMYVRGGSPDQNLILLDGMPVYNASHLFGFFSVFNPEAIATADFYKGAIPARYSGRLSSVLDLSMKEGNRQKTHGRFALSPVAGNLLLEGPLVKNKLSYMISGRRTWLDAFTNLLSLINNRNRLGYHFDDINAKINAELSPKRHLYVSWYRSKDRFLNVFTDSRYKSVYGYDWANSTLSARYTQLFSEKLFGRFQLGLVKYHYALNTRSETAEGTIHFDTRSAIRDVLLKTDFDLSAASSVQLQFGTQLSLRRFTPEIRTAQGNVPVDESAAPAQPAYSHEASAYVDATLTFAEHMSANVGLVQSVNLVPDRTYANLQPRLSIQYGLSDHLSLKAAYNTQVQYLHLLTNSSLGLPTDLWVPTNAAILPQTSQQVSLGIYQGNRKGFSGSVEGYYKWLDNVLEYKTGSNLFLTRASEWTDRVLVGAGRSYGLETYLKKTTGAWTGWVSYTLSWHQRLFAGLNGGQWFPYTYDRRHVVSAVVTKTTRPNQQLTANFQFNTGATATLPTSRVSLPQPDAGISPIYQGSFQQYFSQIDVLNNRNNFRLPAYHRLDLSYRFDKVKKRGTRSWILACYNVYNRNNPFIVYLQDGQLKQFSLFTILPSATYSYAF</sequence>
<dbReference type="InterPro" id="IPR012910">
    <property type="entry name" value="Plug_dom"/>
</dbReference>
<feature type="domain" description="TonB-dependent receptor plug" evidence="2">
    <location>
        <begin position="139"/>
        <end position="214"/>
    </location>
</feature>
<dbReference type="InterPro" id="IPR008969">
    <property type="entry name" value="CarboxyPept-like_regulatory"/>
</dbReference>
<dbReference type="PANTHER" id="PTHR30069">
    <property type="entry name" value="TONB-DEPENDENT OUTER MEMBRANE RECEPTOR"/>
    <property type="match status" value="1"/>
</dbReference>
<gene>
    <name evidence="3" type="ORF">BLX24_21090</name>
</gene>
<evidence type="ECO:0000256" key="1">
    <source>
        <dbReference type="ARBA" id="ARBA00022729"/>
    </source>
</evidence>
<dbReference type="Gene3D" id="2.170.130.10">
    <property type="entry name" value="TonB-dependent receptor, plug domain"/>
    <property type="match status" value="1"/>
</dbReference>
<keyword evidence="1" id="KW-0732">Signal</keyword>
<dbReference type="EMBL" id="MORL01000014">
    <property type="protein sequence ID" value="OIN57250.1"/>
    <property type="molecule type" value="Genomic_DNA"/>
</dbReference>
<dbReference type="InterPro" id="IPR037066">
    <property type="entry name" value="Plug_dom_sf"/>
</dbReference>
<dbReference type="Proteomes" id="UP000181790">
    <property type="component" value="Unassembled WGS sequence"/>
</dbReference>